<dbReference type="Gramene" id="evm.model.04.2436">
    <property type="protein sequence ID" value="cds.evm.model.04.2436"/>
    <property type="gene ID" value="evm.TU.04.2436"/>
</dbReference>
<proteinExistence type="inferred from homology"/>
<dbReference type="AlphaFoldDB" id="A0A803PGQ7"/>
<dbReference type="InterPro" id="IPR044861">
    <property type="entry name" value="IPNS-like_FE2OG_OXY"/>
</dbReference>
<keyword evidence="8" id="KW-1185">Reference proteome</keyword>
<dbReference type="InterPro" id="IPR026992">
    <property type="entry name" value="DIOX_N"/>
</dbReference>
<accession>A0A803PGQ7</accession>
<organism evidence="7 8">
    <name type="scientific">Cannabis sativa</name>
    <name type="common">Hemp</name>
    <name type="synonym">Marijuana</name>
    <dbReference type="NCBI Taxonomy" id="3483"/>
    <lineage>
        <taxon>Eukaryota</taxon>
        <taxon>Viridiplantae</taxon>
        <taxon>Streptophyta</taxon>
        <taxon>Embryophyta</taxon>
        <taxon>Tracheophyta</taxon>
        <taxon>Spermatophyta</taxon>
        <taxon>Magnoliopsida</taxon>
        <taxon>eudicotyledons</taxon>
        <taxon>Gunneridae</taxon>
        <taxon>Pentapetalae</taxon>
        <taxon>rosids</taxon>
        <taxon>fabids</taxon>
        <taxon>Rosales</taxon>
        <taxon>Cannabaceae</taxon>
        <taxon>Cannabis</taxon>
    </lineage>
</organism>
<reference evidence="7" key="2">
    <citation type="submission" date="2021-03" db="UniProtKB">
        <authorList>
            <consortium name="EnsemblPlants"/>
        </authorList>
    </citation>
    <scope>IDENTIFICATION</scope>
</reference>
<dbReference type="PANTHER" id="PTHR47991">
    <property type="entry name" value="OXOGLUTARATE/IRON-DEPENDENT DIOXYGENASE"/>
    <property type="match status" value="1"/>
</dbReference>
<dbReference type="EnsemblPlants" id="evm.model.04.2436">
    <property type="protein sequence ID" value="cds.evm.model.04.2436"/>
    <property type="gene ID" value="evm.TU.04.2436"/>
</dbReference>
<reference evidence="7" key="1">
    <citation type="submission" date="2018-11" db="EMBL/GenBank/DDBJ databases">
        <authorList>
            <person name="Grassa J C."/>
        </authorList>
    </citation>
    <scope>NUCLEOTIDE SEQUENCE [LARGE SCALE GENOMIC DNA]</scope>
</reference>
<dbReference type="GO" id="GO:0046872">
    <property type="term" value="F:metal ion binding"/>
    <property type="evidence" value="ECO:0007669"/>
    <property type="project" value="UniProtKB-KW"/>
</dbReference>
<evidence type="ECO:0000259" key="6">
    <source>
        <dbReference type="PROSITE" id="PS51471"/>
    </source>
</evidence>
<dbReference type="EMBL" id="UZAU01000407">
    <property type="status" value="NOT_ANNOTATED_CDS"/>
    <property type="molecule type" value="Genomic_DNA"/>
</dbReference>
<evidence type="ECO:0000256" key="5">
    <source>
        <dbReference type="RuleBase" id="RU003682"/>
    </source>
</evidence>
<name>A0A803PGQ7_CANSA</name>
<feature type="domain" description="Fe2OG dioxygenase" evidence="6">
    <location>
        <begin position="185"/>
        <end position="274"/>
    </location>
</feature>
<evidence type="ECO:0000256" key="4">
    <source>
        <dbReference type="ARBA" id="ARBA00023004"/>
    </source>
</evidence>
<evidence type="ECO:0000313" key="7">
    <source>
        <dbReference type="EnsemblPlants" id="cds.evm.model.04.2436"/>
    </source>
</evidence>
<dbReference type="OMA" id="EQVHYWR"/>
<dbReference type="SUPFAM" id="SSF51197">
    <property type="entry name" value="Clavaminate synthase-like"/>
    <property type="match status" value="1"/>
</dbReference>
<evidence type="ECO:0000256" key="3">
    <source>
        <dbReference type="ARBA" id="ARBA00022896"/>
    </source>
</evidence>
<sequence>MEKLLLTKSELKYVPKSYIFPSEIRPGNAKVPPCEFIPVIDMKQEQTKLIQQITNACKDYGIFQLINHGIEEKLLEDVLNVTKEFFELPYEEKSSLFSNDPNKIFRLYTSIDYMNEQVHYWRNALRHPCPVEQHIQFWPKKPHNYIELVGSYSAEVGKLSLRILDMIGEGLGLELGYFRDKTELAAAQLMNMNHYPPCPDPSLTLGLPKHGDANMITFILQEMDGLQVFRDGQWFAVKPLPNAFVVNIGYILEVTPFLLSCYAIMHILSLKVHG</sequence>
<keyword evidence="5" id="KW-0560">Oxidoreductase</keyword>
<keyword evidence="4 5" id="KW-0408">Iron</keyword>
<dbReference type="GO" id="GO:0016491">
    <property type="term" value="F:oxidoreductase activity"/>
    <property type="evidence" value="ECO:0007669"/>
    <property type="project" value="UniProtKB-KW"/>
</dbReference>
<dbReference type="PROSITE" id="PS51471">
    <property type="entry name" value="FE2OG_OXY"/>
    <property type="match status" value="1"/>
</dbReference>
<dbReference type="InterPro" id="IPR027443">
    <property type="entry name" value="IPNS-like_sf"/>
</dbReference>
<dbReference type="InterPro" id="IPR050295">
    <property type="entry name" value="Plant_2OG-oxidoreductases"/>
</dbReference>
<dbReference type="Pfam" id="PF14226">
    <property type="entry name" value="DIOX_N"/>
    <property type="match status" value="1"/>
</dbReference>
<evidence type="ECO:0000313" key="8">
    <source>
        <dbReference type="Proteomes" id="UP000596661"/>
    </source>
</evidence>
<dbReference type="Gene3D" id="2.60.120.330">
    <property type="entry name" value="B-lactam Antibiotic, Isopenicillin N Synthase, Chain"/>
    <property type="match status" value="1"/>
</dbReference>
<evidence type="ECO:0000256" key="2">
    <source>
        <dbReference type="ARBA" id="ARBA00022723"/>
    </source>
</evidence>
<keyword evidence="2 5" id="KW-0479">Metal-binding</keyword>
<dbReference type="Pfam" id="PF03171">
    <property type="entry name" value="2OG-FeII_Oxy"/>
    <property type="match status" value="1"/>
</dbReference>
<dbReference type="Proteomes" id="UP000596661">
    <property type="component" value="Chromosome 4"/>
</dbReference>
<dbReference type="InterPro" id="IPR005123">
    <property type="entry name" value="Oxoglu/Fe-dep_dioxygenase_dom"/>
</dbReference>
<comment type="similarity">
    <text evidence="1 5">Belongs to the iron/ascorbate-dependent oxidoreductase family.</text>
</comment>
<evidence type="ECO:0000256" key="1">
    <source>
        <dbReference type="ARBA" id="ARBA00008056"/>
    </source>
</evidence>
<protein>
    <recommendedName>
        <fullName evidence="6">Fe2OG dioxygenase domain-containing protein</fullName>
    </recommendedName>
</protein>
<dbReference type="GO" id="GO:0031418">
    <property type="term" value="F:L-ascorbic acid binding"/>
    <property type="evidence" value="ECO:0007669"/>
    <property type="project" value="UniProtKB-KW"/>
</dbReference>
<keyword evidence="3" id="KW-0847">Vitamin C</keyword>